<dbReference type="AlphaFoldDB" id="A0A640SS02"/>
<reference evidence="4 5" key="1">
    <citation type="submission" date="2019-12" db="EMBL/GenBank/DDBJ databases">
        <title>Whole genome shotgun sequence of Streptomyces hygroscopicus subsp. glebosus NBRC 13786.</title>
        <authorList>
            <person name="Ichikawa N."/>
            <person name="Kimura A."/>
            <person name="Kitahashi Y."/>
            <person name="Komaki H."/>
            <person name="Tamura T."/>
        </authorList>
    </citation>
    <scope>NUCLEOTIDE SEQUENCE [LARGE SCALE GENOMIC DNA]</scope>
    <source>
        <strain evidence="4 5">NBRC 13786</strain>
    </source>
</reference>
<comment type="caution">
    <text evidence="4">The sequence shown here is derived from an EMBL/GenBank/DDBJ whole genome shotgun (WGS) entry which is preliminary data.</text>
</comment>
<dbReference type="PANTHER" id="PTHR30055">
    <property type="entry name" value="HTH-TYPE TRANSCRIPTIONAL REGULATOR RUTR"/>
    <property type="match status" value="1"/>
</dbReference>
<dbReference type="Gene3D" id="1.10.357.10">
    <property type="entry name" value="Tetracycline Repressor, domain 2"/>
    <property type="match status" value="1"/>
</dbReference>
<dbReference type="InterPro" id="IPR050109">
    <property type="entry name" value="HTH-type_TetR-like_transc_reg"/>
</dbReference>
<dbReference type="InterPro" id="IPR041678">
    <property type="entry name" value="TetR_C_16"/>
</dbReference>
<evidence type="ECO:0000313" key="5">
    <source>
        <dbReference type="Proteomes" id="UP000430079"/>
    </source>
</evidence>
<evidence type="ECO:0000313" key="4">
    <source>
        <dbReference type="EMBL" id="GFE13634.1"/>
    </source>
</evidence>
<gene>
    <name evidence="4" type="ORF">Sgleb_16810</name>
</gene>
<protein>
    <submittedName>
        <fullName evidence="4">TetR family transcriptional regulator</fullName>
    </submittedName>
</protein>
<dbReference type="PANTHER" id="PTHR30055:SF226">
    <property type="entry name" value="HTH-TYPE TRANSCRIPTIONAL REGULATOR PKSA"/>
    <property type="match status" value="1"/>
</dbReference>
<evidence type="ECO:0000256" key="1">
    <source>
        <dbReference type="ARBA" id="ARBA00023125"/>
    </source>
</evidence>
<dbReference type="InterPro" id="IPR009057">
    <property type="entry name" value="Homeodomain-like_sf"/>
</dbReference>
<dbReference type="InterPro" id="IPR036271">
    <property type="entry name" value="Tet_transcr_reg_TetR-rel_C_sf"/>
</dbReference>
<keyword evidence="5" id="KW-1185">Reference proteome</keyword>
<dbReference type="RefSeq" id="WP_190143391.1">
    <property type="nucleotide sequence ID" value="NZ_BLIO01000001.1"/>
</dbReference>
<accession>A0A640SS02</accession>
<evidence type="ECO:0000256" key="2">
    <source>
        <dbReference type="PROSITE-ProRule" id="PRU00335"/>
    </source>
</evidence>
<dbReference type="Gene3D" id="1.10.10.60">
    <property type="entry name" value="Homeodomain-like"/>
    <property type="match status" value="1"/>
</dbReference>
<dbReference type="Proteomes" id="UP000430079">
    <property type="component" value="Unassembled WGS sequence"/>
</dbReference>
<dbReference type="GO" id="GO:0000976">
    <property type="term" value="F:transcription cis-regulatory region binding"/>
    <property type="evidence" value="ECO:0007669"/>
    <property type="project" value="TreeGrafter"/>
</dbReference>
<organism evidence="4 5">
    <name type="scientific">Streptomyces glebosus</name>
    <dbReference type="NCBI Taxonomy" id="249580"/>
    <lineage>
        <taxon>Bacteria</taxon>
        <taxon>Bacillati</taxon>
        <taxon>Actinomycetota</taxon>
        <taxon>Actinomycetes</taxon>
        <taxon>Kitasatosporales</taxon>
        <taxon>Streptomycetaceae</taxon>
        <taxon>Streptomyces</taxon>
    </lineage>
</organism>
<dbReference type="InterPro" id="IPR001647">
    <property type="entry name" value="HTH_TetR"/>
</dbReference>
<name>A0A640SS02_9ACTN</name>
<dbReference type="PRINTS" id="PR00455">
    <property type="entry name" value="HTHTETR"/>
</dbReference>
<sequence length="201" mass="21485">MATSRAEQRRQTEQRILTAARRLFSEQGYERTTIRAVAAEAAADPGLVMRYFESKEGLFSQVARIDADAEAAIGGSPAEVADTLLTSLGDKLVKEPAAALALLRSMLTHPEASREVHAYVSAQQRRIAGALPHDNSALRADLLGAIMLGTLIGRYLIRMEALQDAPPEEITALLAPCFQALAGEASDGAHDPARADDAPPQ</sequence>
<dbReference type="Pfam" id="PF00440">
    <property type="entry name" value="TetR_N"/>
    <property type="match status" value="1"/>
</dbReference>
<dbReference type="PROSITE" id="PS50977">
    <property type="entry name" value="HTH_TETR_2"/>
    <property type="match status" value="1"/>
</dbReference>
<keyword evidence="1 2" id="KW-0238">DNA-binding</keyword>
<dbReference type="GO" id="GO:0003700">
    <property type="term" value="F:DNA-binding transcription factor activity"/>
    <property type="evidence" value="ECO:0007669"/>
    <property type="project" value="TreeGrafter"/>
</dbReference>
<dbReference type="SUPFAM" id="SSF48498">
    <property type="entry name" value="Tetracyclin repressor-like, C-terminal domain"/>
    <property type="match status" value="1"/>
</dbReference>
<dbReference type="SUPFAM" id="SSF46689">
    <property type="entry name" value="Homeodomain-like"/>
    <property type="match status" value="1"/>
</dbReference>
<feature type="domain" description="HTH tetR-type" evidence="3">
    <location>
        <begin position="10"/>
        <end position="70"/>
    </location>
</feature>
<dbReference type="EMBL" id="BLIO01000001">
    <property type="protein sequence ID" value="GFE13634.1"/>
    <property type="molecule type" value="Genomic_DNA"/>
</dbReference>
<evidence type="ECO:0000259" key="3">
    <source>
        <dbReference type="PROSITE" id="PS50977"/>
    </source>
</evidence>
<dbReference type="Pfam" id="PF17920">
    <property type="entry name" value="TetR_C_16"/>
    <property type="match status" value="1"/>
</dbReference>
<proteinExistence type="predicted"/>
<feature type="DNA-binding region" description="H-T-H motif" evidence="2">
    <location>
        <begin position="33"/>
        <end position="52"/>
    </location>
</feature>